<keyword evidence="5" id="KW-0812">Transmembrane</keyword>
<evidence type="ECO:0000256" key="2">
    <source>
        <dbReference type="ARBA" id="ARBA00004370"/>
    </source>
</evidence>
<dbReference type="SUPFAM" id="SSF48264">
    <property type="entry name" value="Cytochrome P450"/>
    <property type="match status" value="1"/>
</dbReference>
<dbReference type="PROSITE" id="PS00086">
    <property type="entry name" value="CYTOCHROME_P450"/>
    <property type="match status" value="1"/>
</dbReference>
<sequence>MNYIALDKKSEHLYLSAGALITAFMLLKSTSRLLSNNSKEQIPRVPYKLPFVGSTIDYYKNTLEFTKKWSKKYGSAFKMHLHGQWVTVVGADDAPEVFTHPSLSFLAGQAEFLGQTTAHANSRYVLTPDIVKQSIVKHLTPHLDNYCPQGFEMIIKHAKHVLNEPEVVVPDLLPLLRSFVARYSASAFVGKELCADENLMNAFENSVSEIGKEMTPGLFRVLFPSFNKLYLKFLYPKTAAIDKHRMLIKNALAADIERRRASPEQKEPSGILGYILETHPQEEIDAAYLESLTTIILIFIFVGVHTTSMAAATVMYQLVAHPEYIPELLEEQKQVSETGDPIDFVPSAYRQMPKLDSFIRESMRTRATGIILPHKNVTDKDVVLRSGAIVRPGEDVYINIWHVHFDEANQGHMDNVDQFLGFRFVGQDKQTTKTGHDFVSFGLGKRACPGRWFATQQIKGIVSYFIRHYEMRPAGDILIAGENGYSKPPTGPVQFIKKETK</sequence>
<evidence type="ECO:0000256" key="7">
    <source>
        <dbReference type="ARBA" id="ARBA00022989"/>
    </source>
</evidence>
<evidence type="ECO:0000256" key="1">
    <source>
        <dbReference type="ARBA" id="ARBA00001971"/>
    </source>
</evidence>
<evidence type="ECO:0000256" key="10">
    <source>
        <dbReference type="ARBA" id="ARBA00023136"/>
    </source>
</evidence>
<evidence type="ECO:0000256" key="3">
    <source>
        <dbReference type="ARBA" id="ARBA00010617"/>
    </source>
</evidence>
<dbReference type="PANTHER" id="PTHR46206:SF5">
    <property type="entry name" value="P450, PUTATIVE (EUROFUNG)-RELATED"/>
    <property type="match status" value="1"/>
</dbReference>
<protein>
    <submittedName>
        <fullName evidence="13">Cytochrome P450</fullName>
    </submittedName>
</protein>
<gene>
    <name evidence="13" type="ORF">RHIMIDRAFT_232618</name>
</gene>
<dbReference type="GeneID" id="35438766"/>
<dbReference type="CDD" id="cd11041">
    <property type="entry name" value="CYP503A1-like"/>
    <property type="match status" value="1"/>
</dbReference>
<dbReference type="GO" id="GO:0016705">
    <property type="term" value="F:oxidoreductase activity, acting on paired donors, with incorporation or reduction of molecular oxygen"/>
    <property type="evidence" value="ECO:0007669"/>
    <property type="project" value="InterPro"/>
</dbReference>
<comment type="similarity">
    <text evidence="3 12">Belongs to the cytochrome P450 family.</text>
</comment>
<dbReference type="Gene3D" id="1.10.630.10">
    <property type="entry name" value="Cytochrome P450"/>
    <property type="match status" value="1"/>
</dbReference>
<dbReference type="InterPro" id="IPR017972">
    <property type="entry name" value="Cyt_P450_CS"/>
</dbReference>
<keyword evidence="9 12" id="KW-0503">Monooxygenase</keyword>
<comment type="cofactor">
    <cofactor evidence="1 11">
        <name>heme</name>
        <dbReference type="ChEBI" id="CHEBI:30413"/>
    </cofactor>
</comment>
<evidence type="ECO:0000256" key="11">
    <source>
        <dbReference type="PIRSR" id="PIRSR602403-1"/>
    </source>
</evidence>
<keyword evidence="7" id="KW-1133">Transmembrane helix</keyword>
<dbReference type="GO" id="GO:0020037">
    <property type="term" value="F:heme binding"/>
    <property type="evidence" value="ECO:0007669"/>
    <property type="project" value="InterPro"/>
</dbReference>
<dbReference type="STRING" id="1340429.A0A2G4T876"/>
<keyword evidence="10" id="KW-0472">Membrane</keyword>
<dbReference type="GO" id="GO:0016020">
    <property type="term" value="C:membrane"/>
    <property type="evidence" value="ECO:0007669"/>
    <property type="project" value="UniProtKB-SubCell"/>
</dbReference>
<dbReference type="Pfam" id="PF00067">
    <property type="entry name" value="p450"/>
    <property type="match status" value="1"/>
</dbReference>
<accession>A0A2G4T876</accession>
<dbReference type="PANTHER" id="PTHR46206">
    <property type="entry name" value="CYTOCHROME P450"/>
    <property type="match status" value="1"/>
</dbReference>
<keyword evidence="6 11" id="KW-0479">Metal-binding</keyword>
<feature type="binding site" description="axial binding residue" evidence="11">
    <location>
        <position position="448"/>
    </location>
    <ligand>
        <name>heme</name>
        <dbReference type="ChEBI" id="CHEBI:30413"/>
    </ligand>
    <ligandPart>
        <name>Fe</name>
        <dbReference type="ChEBI" id="CHEBI:18248"/>
    </ligandPart>
</feature>
<dbReference type="RefSeq" id="XP_023470895.1">
    <property type="nucleotide sequence ID" value="XM_023607776.1"/>
</dbReference>
<evidence type="ECO:0000256" key="5">
    <source>
        <dbReference type="ARBA" id="ARBA00022692"/>
    </source>
</evidence>
<evidence type="ECO:0000256" key="8">
    <source>
        <dbReference type="ARBA" id="ARBA00023004"/>
    </source>
</evidence>
<dbReference type="InterPro" id="IPR036396">
    <property type="entry name" value="Cyt_P450_sf"/>
</dbReference>
<evidence type="ECO:0000256" key="12">
    <source>
        <dbReference type="RuleBase" id="RU000461"/>
    </source>
</evidence>
<evidence type="ECO:0000256" key="6">
    <source>
        <dbReference type="ARBA" id="ARBA00022723"/>
    </source>
</evidence>
<keyword evidence="8 11" id="KW-0408">Iron</keyword>
<reference evidence="13 14" key="1">
    <citation type="journal article" date="2016" name="Proc. Natl. Acad. Sci. U.S.A.">
        <title>Lipid metabolic changes in an early divergent fungus govern the establishment of a mutualistic symbiosis with endobacteria.</title>
        <authorList>
            <person name="Lastovetsky O.A."/>
            <person name="Gaspar M.L."/>
            <person name="Mondo S.J."/>
            <person name="LaButti K.M."/>
            <person name="Sandor L."/>
            <person name="Grigoriev I.V."/>
            <person name="Henry S.A."/>
            <person name="Pawlowska T.E."/>
        </authorList>
    </citation>
    <scope>NUCLEOTIDE SEQUENCE [LARGE SCALE GENOMIC DNA]</scope>
    <source>
        <strain evidence="13 14">ATCC 52813</strain>
    </source>
</reference>
<comment type="subcellular location">
    <subcellularLocation>
        <location evidence="2">Membrane</location>
    </subcellularLocation>
</comment>
<dbReference type="PRINTS" id="PR00465">
    <property type="entry name" value="EP450IV"/>
</dbReference>
<dbReference type="InterPro" id="IPR002403">
    <property type="entry name" value="Cyt_P450_E_grp-IV"/>
</dbReference>
<dbReference type="GO" id="GO:0004497">
    <property type="term" value="F:monooxygenase activity"/>
    <property type="evidence" value="ECO:0007669"/>
    <property type="project" value="UniProtKB-KW"/>
</dbReference>
<keyword evidence="12" id="KW-0560">Oxidoreductase</keyword>
<evidence type="ECO:0000313" key="13">
    <source>
        <dbReference type="EMBL" id="PHZ17187.1"/>
    </source>
</evidence>
<organism evidence="13 14">
    <name type="scientific">Rhizopus microsporus ATCC 52813</name>
    <dbReference type="NCBI Taxonomy" id="1340429"/>
    <lineage>
        <taxon>Eukaryota</taxon>
        <taxon>Fungi</taxon>
        <taxon>Fungi incertae sedis</taxon>
        <taxon>Mucoromycota</taxon>
        <taxon>Mucoromycotina</taxon>
        <taxon>Mucoromycetes</taxon>
        <taxon>Mucorales</taxon>
        <taxon>Mucorineae</taxon>
        <taxon>Rhizopodaceae</taxon>
        <taxon>Rhizopus</taxon>
    </lineage>
</organism>
<keyword evidence="14" id="KW-1185">Reference proteome</keyword>
<name>A0A2G4T876_RHIZD</name>
<dbReference type="EMBL" id="KZ303842">
    <property type="protein sequence ID" value="PHZ17187.1"/>
    <property type="molecule type" value="Genomic_DNA"/>
</dbReference>
<dbReference type="InterPro" id="IPR001128">
    <property type="entry name" value="Cyt_P450"/>
</dbReference>
<dbReference type="GO" id="GO:0005506">
    <property type="term" value="F:iron ion binding"/>
    <property type="evidence" value="ECO:0007669"/>
    <property type="project" value="InterPro"/>
</dbReference>
<dbReference type="AlphaFoldDB" id="A0A2G4T876"/>
<evidence type="ECO:0000256" key="4">
    <source>
        <dbReference type="ARBA" id="ARBA00022617"/>
    </source>
</evidence>
<proteinExistence type="inferred from homology"/>
<evidence type="ECO:0000256" key="9">
    <source>
        <dbReference type="ARBA" id="ARBA00023033"/>
    </source>
</evidence>
<dbReference type="Proteomes" id="UP000242254">
    <property type="component" value="Unassembled WGS sequence"/>
</dbReference>
<keyword evidence="4 11" id="KW-0349">Heme</keyword>
<evidence type="ECO:0000313" key="14">
    <source>
        <dbReference type="Proteomes" id="UP000242254"/>
    </source>
</evidence>